<protein>
    <submittedName>
        <fullName evidence="2">Uncharacterized protein</fullName>
    </submittedName>
</protein>
<keyword evidence="1" id="KW-1133">Transmembrane helix</keyword>
<feature type="transmembrane region" description="Helical" evidence="1">
    <location>
        <begin position="176"/>
        <end position="197"/>
    </location>
</feature>
<keyword evidence="3" id="KW-1185">Reference proteome</keyword>
<evidence type="ECO:0000256" key="1">
    <source>
        <dbReference type="SAM" id="Phobius"/>
    </source>
</evidence>
<keyword evidence="1" id="KW-0812">Transmembrane</keyword>
<dbReference type="OrthoDB" id="848790at2"/>
<sequence>MKHITIHKWSTIPFPDFIYKHFILKSLILSLLITLVLSSGYSQTPRGKFLSDSIQLGSPVRFALSFKHKPSIDIFFPDSTYNFSPFELVNREYFTTSTDQSGSLDSLIYTLVSFDVEKTQKLTLPIFIRNKQDCTAVFSPVDSVFLREMIKSNTQLSSLDLKKDTKIIALEPQPNYPLIFLIFVGLAFLSGIIFWLFGKPIRRQLKLYRFKRRYDEFLKLYLRLVKSVDDKNSKLDNVEKAVVLWKKYIERLESKPFTTFTTKEILDNLKDKRLPDALREIDATIYGGVFSTRTSTSLEVLQDMATSLYEDHRWDLVNKSLT</sequence>
<reference evidence="2 3" key="1">
    <citation type="submission" date="2016-10" db="EMBL/GenBank/DDBJ databases">
        <authorList>
            <person name="de Groot N.N."/>
        </authorList>
    </citation>
    <scope>NUCLEOTIDE SEQUENCE [LARGE SCALE GENOMIC DNA]</scope>
    <source>
        <strain evidence="3">E92,LMG 26720,CCM 7988</strain>
    </source>
</reference>
<evidence type="ECO:0000313" key="3">
    <source>
        <dbReference type="Proteomes" id="UP000199306"/>
    </source>
</evidence>
<dbReference type="EMBL" id="FOXH01000003">
    <property type="protein sequence ID" value="SFP41794.1"/>
    <property type="molecule type" value="Genomic_DNA"/>
</dbReference>
<dbReference type="Proteomes" id="UP000199306">
    <property type="component" value="Unassembled WGS sequence"/>
</dbReference>
<accession>A0A1I5Q607</accession>
<dbReference type="AlphaFoldDB" id="A0A1I5Q607"/>
<dbReference type="STRING" id="1079859.SAMN04515674_10336"/>
<proteinExistence type="predicted"/>
<keyword evidence="1" id="KW-0472">Membrane</keyword>
<organism evidence="2 3">
    <name type="scientific">Pseudarcicella hirudinis</name>
    <dbReference type="NCBI Taxonomy" id="1079859"/>
    <lineage>
        <taxon>Bacteria</taxon>
        <taxon>Pseudomonadati</taxon>
        <taxon>Bacteroidota</taxon>
        <taxon>Cytophagia</taxon>
        <taxon>Cytophagales</taxon>
        <taxon>Flectobacillaceae</taxon>
        <taxon>Pseudarcicella</taxon>
    </lineage>
</organism>
<name>A0A1I5Q607_9BACT</name>
<dbReference type="RefSeq" id="WP_092013793.1">
    <property type="nucleotide sequence ID" value="NZ_FOXH01000003.1"/>
</dbReference>
<evidence type="ECO:0000313" key="2">
    <source>
        <dbReference type="EMBL" id="SFP41794.1"/>
    </source>
</evidence>
<gene>
    <name evidence="2" type="ORF">SAMN04515674_10336</name>
</gene>